<dbReference type="Pfam" id="PF19956">
    <property type="entry name" value="EAD2"/>
    <property type="match status" value="1"/>
</dbReference>
<comment type="caution">
    <text evidence="3">The sequence shown here is derived from an EMBL/GenBank/DDBJ whole genome shotgun (WGS) entry which is preliminary data.</text>
</comment>
<evidence type="ECO:0000256" key="1">
    <source>
        <dbReference type="SAM" id="MobiDB-lite"/>
    </source>
</evidence>
<keyword evidence="4" id="KW-1185">Reference proteome</keyword>
<evidence type="ECO:0000259" key="2">
    <source>
        <dbReference type="Pfam" id="PF19956"/>
    </source>
</evidence>
<name>A0A3E0H2S7_9PSEU</name>
<dbReference type="OrthoDB" id="3482507at2"/>
<dbReference type="InterPro" id="IPR029787">
    <property type="entry name" value="Nucleotide_cyclase"/>
</dbReference>
<reference evidence="3 4" key="1">
    <citation type="submission" date="2018-08" db="EMBL/GenBank/DDBJ databases">
        <title>Genomic Encyclopedia of Archaeal and Bacterial Type Strains, Phase II (KMG-II): from individual species to whole genera.</title>
        <authorList>
            <person name="Goeker M."/>
        </authorList>
    </citation>
    <scope>NUCLEOTIDE SEQUENCE [LARGE SCALE GENOMIC DNA]</scope>
    <source>
        <strain evidence="3 4">DSM 45791</strain>
    </source>
</reference>
<sequence length="333" mass="35675">MDIASAAVHHTIVAVDVEKYSSADRTDFDRLAVRDGMYEVVSAAFRESDIPWERCQVGDVGDSLLVLLPADVPKVLTVDRLPHRLTAMLRRHNQTHAAGAQMRLRMAVHAGEVHHDRHGTAGESVIHACRLLDAEELRAALAGAAEELALIISDGFYLGTVRHDPALSPASFRRITVSVKETEAYAWLRAGGPAPAAPQPAAASRPTPMALAELSLFVDILADIPQLSTQEGRDHMLSLLPREMWTGIRRQQTPWTDLASIVAACGRFPDGLHRLAEAVGFVAGGTHAATALDRLVNGVDIAHGPGGHPATMTPSWSRELPAVTPPAMGDSPG</sequence>
<dbReference type="Proteomes" id="UP000256269">
    <property type="component" value="Unassembled WGS sequence"/>
</dbReference>
<dbReference type="InterPro" id="IPR045431">
    <property type="entry name" value="EAD2"/>
</dbReference>
<evidence type="ECO:0000313" key="3">
    <source>
        <dbReference type="EMBL" id="REH36330.1"/>
    </source>
</evidence>
<feature type="region of interest" description="Disordered" evidence="1">
    <location>
        <begin position="306"/>
        <end position="333"/>
    </location>
</feature>
<protein>
    <recommendedName>
        <fullName evidence="2">Effector-associated domain-containing protein</fullName>
    </recommendedName>
</protein>
<accession>A0A3E0H2S7</accession>
<dbReference type="Gene3D" id="3.30.70.1230">
    <property type="entry name" value="Nucleotide cyclase"/>
    <property type="match status" value="1"/>
</dbReference>
<organism evidence="3 4">
    <name type="scientific">Kutzneria buriramensis</name>
    <dbReference type="NCBI Taxonomy" id="1045776"/>
    <lineage>
        <taxon>Bacteria</taxon>
        <taxon>Bacillati</taxon>
        <taxon>Actinomycetota</taxon>
        <taxon>Actinomycetes</taxon>
        <taxon>Pseudonocardiales</taxon>
        <taxon>Pseudonocardiaceae</taxon>
        <taxon>Kutzneria</taxon>
    </lineage>
</organism>
<gene>
    <name evidence="3" type="ORF">BCF44_116199</name>
</gene>
<dbReference type="EMBL" id="QUNO01000016">
    <property type="protein sequence ID" value="REH36330.1"/>
    <property type="molecule type" value="Genomic_DNA"/>
</dbReference>
<evidence type="ECO:0000313" key="4">
    <source>
        <dbReference type="Proteomes" id="UP000256269"/>
    </source>
</evidence>
<dbReference type="AlphaFoldDB" id="A0A3E0H2S7"/>
<proteinExistence type="predicted"/>
<dbReference type="RefSeq" id="WP_116179615.1">
    <property type="nucleotide sequence ID" value="NZ_CP144375.1"/>
</dbReference>
<feature type="domain" description="Effector-associated" evidence="2">
    <location>
        <begin position="218"/>
        <end position="296"/>
    </location>
</feature>